<feature type="signal peptide" evidence="2">
    <location>
        <begin position="1"/>
        <end position="20"/>
    </location>
</feature>
<keyword evidence="4" id="KW-1185">Reference proteome</keyword>
<dbReference type="RefSeq" id="WP_282905186.1">
    <property type="nucleotide sequence ID" value="NZ_CP124855.1"/>
</dbReference>
<sequence>MMRIKIFALVLLMPCIFVFSQTQIYFNYDDAGNQRYRGDSSSGRQSDATTQQTTAVSSQQNEEENFWAQIVVYPVPVKDILTLQWTTDADVLIDTVSMYQYGILNWNFQQKNLPHLNRQIQISMAGYYRGIYVLAFTLKNGRTYTKNIIKQ</sequence>
<protein>
    <recommendedName>
        <fullName evidence="5">Secretion system C-terminal sorting domain-containing protein</fullName>
    </recommendedName>
</protein>
<gene>
    <name evidence="3" type="ORF">QGN23_00980</name>
</gene>
<dbReference type="Proteomes" id="UP001241656">
    <property type="component" value="Chromosome"/>
</dbReference>
<proteinExistence type="predicted"/>
<evidence type="ECO:0000256" key="1">
    <source>
        <dbReference type="SAM" id="MobiDB-lite"/>
    </source>
</evidence>
<feature type="chain" id="PRO_5045976576" description="Secretion system C-terminal sorting domain-containing protein" evidence="2">
    <location>
        <begin position="21"/>
        <end position="151"/>
    </location>
</feature>
<evidence type="ECO:0000256" key="2">
    <source>
        <dbReference type="SAM" id="SignalP"/>
    </source>
</evidence>
<evidence type="ECO:0000313" key="4">
    <source>
        <dbReference type="Proteomes" id="UP001241656"/>
    </source>
</evidence>
<organism evidence="3 4">
    <name type="scientific">Chryseobacterium gotjawalense</name>
    <dbReference type="NCBI Taxonomy" id="3042315"/>
    <lineage>
        <taxon>Bacteria</taxon>
        <taxon>Pseudomonadati</taxon>
        <taxon>Bacteroidota</taxon>
        <taxon>Flavobacteriia</taxon>
        <taxon>Flavobacteriales</taxon>
        <taxon>Weeksellaceae</taxon>
        <taxon>Chryseobacterium group</taxon>
        <taxon>Chryseobacterium</taxon>
    </lineage>
</organism>
<accession>A0ABY8RD10</accession>
<keyword evidence="2" id="KW-0732">Signal</keyword>
<feature type="region of interest" description="Disordered" evidence="1">
    <location>
        <begin position="36"/>
        <end position="60"/>
    </location>
</feature>
<evidence type="ECO:0000313" key="3">
    <source>
        <dbReference type="EMBL" id="WHF51866.1"/>
    </source>
</evidence>
<evidence type="ECO:0008006" key="5">
    <source>
        <dbReference type="Google" id="ProtNLM"/>
    </source>
</evidence>
<dbReference type="EMBL" id="CP124855">
    <property type="protein sequence ID" value="WHF51866.1"/>
    <property type="molecule type" value="Genomic_DNA"/>
</dbReference>
<reference evidence="3 4" key="1">
    <citation type="submission" date="2023-05" db="EMBL/GenBank/DDBJ databases">
        <title>Genomic insight into Chryseobacterium sp. wdc7 isolated forest soil (Gotjawal).</title>
        <authorList>
            <person name="Park S.-J."/>
        </authorList>
    </citation>
    <scope>NUCLEOTIDE SEQUENCE [LARGE SCALE GENOMIC DNA]</scope>
    <source>
        <strain evidence="4">wdc7</strain>
    </source>
</reference>
<feature type="compositionally biased region" description="Low complexity" evidence="1">
    <location>
        <begin position="45"/>
        <end position="60"/>
    </location>
</feature>
<name>A0ABY8RD10_9FLAO</name>